<evidence type="ECO:0000256" key="5">
    <source>
        <dbReference type="ARBA" id="ARBA00022840"/>
    </source>
</evidence>
<feature type="region of interest" description="Disordered" evidence="6">
    <location>
        <begin position="706"/>
        <end position="752"/>
    </location>
</feature>
<evidence type="ECO:0000256" key="1">
    <source>
        <dbReference type="ARBA" id="ARBA00012513"/>
    </source>
</evidence>
<sequence>MLCQRCGSPVPDNSASCTTCGLKLAGASAGGAAPRRRTATVEAPYKPGDTFARRYAIREVIGPGPVGHVFRAQDLEMDVEVALKVINPRLVQMQEERTQFSLALRAGKKLTHPHHMRVYEEGEDRNRPFFTTQFLEEGTTLRRKIEQRVSQGQRFSLKEVEALLVQLVEALDSAHRYGPHSDLKPENIFLLPDLLKVTDYGLALGIPRLPYIQAQKAWKVGCYLAPEYFEGGELDTRMDLYALGIIVGEMLTGQVPEEDEVSELLAYEADLPSGIEALYRRATNANPLARPRSAGEFLSDFTAALSSRPRPAAVRPATQGPGRSKARQQVPFSLTAELATATPRANSLPPPVPTSELPTLGSPTVQVPTVGHGPPADSDEDDVKTAVDEAPKPTSETPISERTTLELPQVERTTLKIPQVERTTLEIPQVAVTEEIVPPDATQKLDSEALAAIMDTAQSSTSSPAPAPKARAQRAEPRPPVKAAAPSSRAATRTDPVIPVARPSLLSRLWMPLLAVGGLGLGAMAGYGLLKWRQASQAPAAPVAGAPSVATPREEAGAEPLLPASGCPKGMRRVSGGTFKMGKETAEEGTAAEPLLMPRQVATFCIDEFEFPNQAGAAPRVDVTWEEARTECARLGKRLCSEDEWEKACKGPGSLRYPYGATFDAKGCNTQGNAGEPAASGAFARCRSGYGVADMSGNVAEWTESSMGGADRVQKGGAFNRQQPSVRCSARMSAEPDSSSASVGFRCCKGEP</sequence>
<dbReference type="SUPFAM" id="SSF56112">
    <property type="entry name" value="Protein kinase-like (PK-like)"/>
    <property type="match status" value="1"/>
</dbReference>
<dbReference type="Gene3D" id="3.90.1580.10">
    <property type="entry name" value="paralog of FGE (formylglycine-generating enzyme)"/>
    <property type="match status" value="1"/>
</dbReference>
<dbReference type="CDD" id="cd14014">
    <property type="entry name" value="STKc_PknB_like"/>
    <property type="match status" value="1"/>
</dbReference>
<feature type="region of interest" description="Disordered" evidence="6">
    <location>
        <begin position="456"/>
        <end position="495"/>
    </location>
</feature>
<dbReference type="Gene3D" id="3.30.200.20">
    <property type="entry name" value="Phosphorylase Kinase, domain 1"/>
    <property type="match status" value="1"/>
</dbReference>
<dbReference type="SUPFAM" id="SSF56436">
    <property type="entry name" value="C-type lectin-like"/>
    <property type="match status" value="1"/>
</dbReference>
<dbReference type="InterPro" id="IPR050660">
    <property type="entry name" value="NEK_Ser/Thr_kinase"/>
</dbReference>
<name>A0A1L9AXI4_9BACT</name>
<dbReference type="GO" id="GO:0004674">
    <property type="term" value="F:protein serine/threonine kinase activity"/>
    <property type="evidence" value="ECO:0007669"/>
    <property type="project" value="UniProtKB-EC"/>
</dbReference>
<evidence type="ECO:0000256" key="4">
    <source>
        <dbReference type="ARBA" id="ARBA00022777"/>
    </source>
</evidence>
<reference evidence="8 9" key="2">
    <citation type="submission" date="2016-12" db="EMBL/GenBank/DDBJ databases">
        <title>Draft Genome Sequence of Cystobacter ferrugineus Strain Cbfe23.</title>
        <authorList>
            <person name="Akbar S."/>
            <person name="Dowd S.E."/>
            <person name="Stevens D.C."/>
        </authorList>
    </citation>
    <scope>NUCLEOTIDE SEQUENCE [LARGE SCALE GENOMIC DNA]</scope>
    <source>
        <strain evidence="8 9">Cbfe23</strain>
    </source>
</reference>
<evidence type="ECO:0000256" key="6">
    <source>
        <dbReference type="SAM" id="MobiDB-lite"/>
    </source>
</evidence>
<evidence type="ECO:0000256" key="2">
    <source>
        <dbReference type="ARBA" id="ARBA00022679"/>
    </source>
</evidence>
<dbReference type="OrthoDB" id="9804878at2"/>
<dbReference type="InterPro" id="IPR042095">
    <property type="entry name" value="SUMF_sf"/>
</dbReference>
<dbReference type="STRING" id="83449.BON30_41915"/>
<dbReference type="Proteomes" id="UP000182229">
    <property type="component" value="Unassembled WGS sequence"/>
</dbReference>
<evidence type="ECO:0000259" key="7">
    <source>
        <dbReference type="PROSITE" id="PS50011"/>
    </source>
</evidence>
<feature type="compositionally biased region" description="Low complexity" evidence="6">
    <location>
        <begin position="481"/>
        <end position="491"/>
    </location>
</feature>
<comment type="caution">
    <text evidence="8">The sequence shown here is derived from an EMBL/GenBank/DDBJ whole genome shotgun (WGS) entry which is preliminary data.</text>
</comment>
<dbReference type="InterPro" id="IPR005532">
    <property type="entry name" value="SUMF_dom"/>
</dbReference>
<keyword evidence="2" id="KW-0808">Transferase</keyword>
<dbReference type="PANTHER" id="PTHR43671:SF13">
    <property type="entry name" value="SERINE_THREONINE-PROTEIN KINASE NEK2"/>
    <property type="match status" value="1"/>
</dbReference>
<reference evidence="9" key="1">
    <citation type="submission" date="2016-11" db="EMBL/GenBank/DDBJ databases">
        <authorList>
            <person name="Shukria A."/>
            <person name="Stevens D.C."/>
        </authorList>
    </citation>
    <scope>NUCLEOTIDE SEQUENCE [LARGE SCALE GENOMIC DNA]</scope>
    <source>
        <strain evidence="9">Cbfe23</strain>
    </source>
</reference>
<dbReference type="Pfam" id="PF00069">
    <property type="entry name" value="Pkinase"/>
    <property type="match status" value="1"/>
</dbReference>
<feature type="compositionally biased region" description="Low complexity" evidence="6">
    <location>
        <begin position="456"/>
        <end position="470"/>
    </location>
</feature>
<dbReference type="InterPro" id="IPR016187">
    <property type="entry name" value="CTDL_fold"/>
</dbReference>
<proteinExistence type="predicted"/>
<dbReference type="EMBL" id="MPIN01000017">
    <property type="protein sequence ID" value="OJH34717.1"/>
    <property type="molecule type" value="Genomic_DNA"/>
</dbReference>
<dbReference type="PANTHER" id="PTHR43671">
    <property type="entry name" value="SERINE/THREONINE-PROTEIN KINASE NEK"/>
    <property type="match status" value="1"/>
</dbReference>
<gene>
    <name evidence="8" type="ORF">BON30_41915</name>
</gene>
<dbReference type="EC" id="2.7.11.1" evidence="1"/>
<dbReference type="RefSeq" id="WP_071904199.1">
    <property type="nucleotide sequence ID" value="NZ_MPIN01000017.1"/>
</dbReference>
<dbReference type="InterPro" id="IPR000719">
    <property type="entry name" value="Prot_kinase_dom"/>
</dbReference>
<dbReference type="Gene3D" id="1.10.510.10">
    <property type="entry name" value="Transferase(Phosphotransferase) domain 1"/>
    <property type="match status" value="1"/>
</dbReference>
<dbReference type="AlphaFoldDB" id="A0A1L9AXI4"/>
<evidence type="ECO:0000313" key="9">
    <source>
        <dbReference type="Proteomes" id="UP000182229"/>
    </source>
</evidence>
<dbReference type="PROSITE" id="PS50011">
    <property type="entry name" value="PROTEIN_KINASE_DOM"/>
    <property type="match status" value="1"/>
</dbReference>
<keyword evidence="5" id="KW-0067">ATP-binding</keyword>
<evidence type="ECO:0000313" key="8">
    <source>
        <dbReference type="EMBL" id="OJH34717.1"/>
    </source>
</evidence>
<organism evidence="8 9">
    <name type="scientific">Cystobacter ferrugineus</name>
    <dbReference type="NCBI Taxonomy" id="83449"/>
    <lineage>
        <taxon>Bacteria</taxon>
        <taxon>Pseudomonadati</taxon>
        <taxon>Myxococcota</taxon>
        <taxon>Myxococcia</taxon>
        <taxon>Myxococcales</taxon>
        <taxon>Cystobacterineae</taxon>
        <taxon>Archangiaceae</taxon>
        <taxon>Cystobacter</taxon>
    </lineage>
</organism>
<feature type="region of interest" description="Disordered" evidence="6">
    <location>
        <begin position="308"/>
        <end position="399"/>
    </location>
</feature>
<dbReference type="Pfam" id="PF03781">
    <property type="entry name" value="FGE-sulfatase"/>
    <property type="match status" value="1"/>
</dbReference>
<accession>A0A1L9AXI4</accession>
<protein>
    <recommendedName>
        <fullName evidence="1">non-specific serine/threonine protein kinase</fullName>
        <ecNumber evidence="1">2.7.11.1</ecNumber>
    </recommendedName>
</protein>
<dbReference type="SMART" id="SM00220">
    <property type="entry name" value="S_TKc"/>
    <property type="match status" value="1"/>
</dbReference>
<feature type="domain" description="Protein kinase" evidence="7">
    <location>
        <begin position="55"/>
        <end position="302"/>
    </location>
</feature>
<dbReference type="InterPro" id="IPR011009">
    <property type="entry name" value="Kinase-like_dom_sf"/>
</dbReference>
<keyword evidence="3" id="KW-0547">Nucleotide-binding</keyword>
<evidence type="ECO:0000256" key="3">
    <source>
        <dbReference type="ARBA" id="ARBA00022741"/>
    </source>
</evidence>
<dbReference type="GO" id="GO:0005524">
    <property type="term" value="F:ATP binding"/>
    <property type="evidence" value="ECO:0007669"/>
    <property type="project" value="UniProtKB-KW"/>
</dbReference>
<keyword evidence="4" id="KW-0418">Kinase</keyword>
<keyword evidence="9" id="KW-1185">Reference proteome</keyword>